<dbReference type="Pfam" id="PF12840">
    <property type="entry name" value="HTH_20"/>
    <property type="match status" value="1"/>
</dbReference>
<feature type="compositionally biased region" description="Low complexity" evidence="1">
    <location>
        <begin position="159"/>
        <end position="187"/>
    </location>
</feature>
<feature type="region of interest" description="Disordered" evidence="1">
    <location>
        <begin position="159"/>
        <end position="204"/>
    </location>
</feature>
<organism evidence="2 3">
    <name type="scientific">Actinoplanes lutulentus</name>
    <dbReference type="NCBI Taxonomy" id="1287878"/>
    <lineage>
        <taxon>Bacteria</taxon>
        <taxon>Bacillati</taxon>
        <taxon>Actinomycetota</taxon>
        <taxon>Actinomycetes</taxon>
        <taxon>Micromonosporales</taxon>
        <taxon>Micromonosporaceae</taxon>
        <taxon>Actinoplanes</taxon>
    </lineage>
</organism>
<proteinExistence type="predicted"/>
<evidence type="ECO:0000313" key="2">
    <source>
        <dbReference type="EMBL" id="RAK25683.1"/>
    </source>
</evidence>
<dbReference type="OrthoDB" id="9788770at2"/>
<sequence length="261" mass="26397">MCAMTDDVRDRILRLLHAGPATVAGLSGRLELPGGVVSYHLKMLEQVGLVRVGGSRVERGVSIARYVSTAAAAAPPLRVPVPLPGLTWTGTGRFPVPVWTVDASGTPIAAEGASGSADVAGDLGVPVAQGVVQAHSAPAGAEGASGSAGPARSEGALSASASVLVAETPPSRSPHSPAQASSATAPAQRVSPEDSPRPDYGPRLAEIRRIPMDDATFYEFATRLEALTREFAARATADAPAAELAIALYRPPGEAAAGNGS</sequence>
<comment type="caution">
    <text evidence="2">The sequence shown here is derived from an EMBL/GenBank/DDBJ whole genome shotgun (WGS) entry which is preliminary data.</text>
</comment>
<gene>
    <name evidence="2" type="ORF">B0I29_13134</name>
</gene>
<dbReference type="AlphaFoldDB" id="A0A327YXE6"/>
<keyword evidence="3" id="KW-1185">Reference proteome</keyword>
<protein>
    <submittedName>
        <fullName evidence="2">Helix-turn-helix protein</fullName>
    </submittedName>
</protein>
<dbReference type="InterPro" id="IPR011991">
    <property type="entry name" value="ArsR-like_HTH"/>
</dbReference>
<dbReference type="Gene3D" id="1.10.10.10">
    <property type="entry name" value="Winged helix-like DNA-binding domain superfamily/Winged helix DNA-binding domain"/>
    <property type="match status" value="1"/>
</dbReference>
<dbReference type="Proteomes" id="UP000249341">
    <property type="component" value="Unassembled WGS sequence"/>
</dbReference>
<dbReference type="EMBL" id="QLMJ01000031">
    <property type="protein sequence ID" value="RAK25683.1"/>
    <property type="molecule type" value="Genomic_DNA"/>
</dbReference>
<dbReference type="InterPro" id="IPR036388">
    <property type="entry name" value="WH-like_DNA-bd_sf"/>
</dbReference>
<dbReference type="InterPro" id="IPR036390">
    <property type="entry name" value="WH_DNA-bd_sf"/>
</dbReference>
<evidence type="ECO:0000256" key="1">
    <source>
        <dbReference type="SAM" id="MobiDB-lite"/>
    </source>
</evidence>
<dbReference type="CDD" id="cd00090">
    <property type="entry name" value="HTH_ARSR"/>
    <property type="match status" value="1"/>
</dbReference>
<dbReference type="SUPFAM" id="SSF46785">
    <property type="entry name" value="Winged helix' DNA-binding domain"/>
    <property type="match status" value="1"/>
</dbReference>
<name>A0A327YXE6_9ACTN</name>
<evidence type="ECO:0000313" key="3">
    <source>
        <dbReference type="Proteomes" id="UP000249341"/>
    </source>
</evidence>
<reference evidence="2 3" key="1">
    <citation type="submission" date="2018-06" db="EMBL/GenBank/DDBJ databases">
        <title>Genomic Encyclopedia of Type Strains, Phase III (KMG-III): the genomes of soil and plant-associated and newly described type strains.</title>
        <authorList>
            <person name="Whitman W."/>
        </authorList>
    </citation>
    <scope>NUCLEOTIDE SEQUENCE [LARGE SCALE GENOMIC DNA]</scope>
    <source>
        <strain evidence="2 3">CGMCC 4.7090</strain>
    </source>
</reference>
<accession>A0A327YXE6</accession>